<sequence>MLPTPISFPRRRDPLFASSYGASYGPRRGLLRTLRAPARLTNLSALLLALAALFSVTLHARRYLFAPRAYSAVPQSINATLPSTREREGLARLSHLIIVPAHGIWLGAREEEALDEGRWVLAAYQKGHDRPRSFMEHVKRGVELMVEDEHSLLVFSGGQTSPEAASNEAESYFRLASAASLFPPSSSPSPSPHTSRNSTSPTKHALSPLQRTTTEIFALDSLQNLLFSLARFRELTGRYPTSVTVVGYEFKRRRFEQLHRAAVGWPWHKWRYSGIPLSSQVEEAIAHSGEVTNSYEPYLKDTYGCHGTLLDKRRARNAHARVHAYHLSAPEIAGLLEWCPWPPRKLYRGALPWDNLR</sequence>
<evidence type="ECO:0000313" key="2">
    <source>
        <dbReference type="Proteomes" id="UP000814033"/>
    </source>
</evidence>
<name>A0ACB8RUG1_9AGAM</name>
<evidence type="ECO:0000313" key="1">
    <source>
        <dbReference type="EMBL" id="KAI0047552.1"/>
    </source>
</evidence>
<proteinExistence type="predicted"/>
<dbReference type="EMBL" id="MU275902">
    <property type="protein sequence ID" value="KAI0047552.1"/>
    <property type="molecule type" value="Genomic_DNA"/>
</dbReference>
<dbReference type="Proteomes" id="UP000814033">
    <property type="component" value="Unassembled WGS sequence"/>
</dbReference>
<comment type="caution">
    <text evidence="1">The sequence shown here is derived from an EMBL/GenBank/DDBJ whole genome shotgun (WGS) entry which is preliminary data.</text>
</comment>
<organism evidence="1 2">
    <name type="scientific">Auriscalpium vulgare</name>
    <dbReference type="NCBI Taxonomy" id="40419"/>
    <lineage>
        <taxon>Eukaryota</taxon>
        <taxon>Fungi</taxon>
        <taxon>Dikarya</taxon>
        <taxon>Basidiomycota</taxon>
        <taxon>Agaricomycotina</taxon>
        <taxon>Agaricomycetes</taxon>
        <taxon>Russulales</taxon>
        <taxon>Auriscalpiaceae</taxon>
        <taxon>Auriscalpium</taxon>
    </lineage>
</organism>
<protein>
    <submittedName>
        <fullName evidence="1">Uncharacterized protein</fullName>
    </submittedName>
</protein>
<reference evidence="1" key="1">
    <citation type="submission" date="2021-02" db="EMBL/GenBank/DDBJ databases">
        <authorList>
            <consortium name="DOE Joint Genome Institute"/>
            <person name="Ahrendt S."/>
            <person name="Looney B.P."/>
            <person name="Miyauchi S."/>
            <person name="Morin E."/>
            <person name="Drula E."/>
            <person name="Courty P.E."/>
            <person name="Chicoki N."/>
            <person name="Fauchery L."/>
            <person name="Kohler A."/>
            <person name="Kuo A."/>
            <person name="Labutti K."/>
            <person name="Pangilinan J."/>
            <person name="Lipzen A."/>
            <person name="Riley R."/>
            <person name="Andreopoulos W."/>
            <person name="He G."/>
            <person name="Johnson J."/>
            <person name="Barry K.W."/>
            <person name="Grigoriev I.V."/>
            <person name="Nagy L."/>
            <person name="Hibbett D."/>
            <person name="Henrissat B."/>
            <person name="Matheny P.B."/>
            <person name="Labbe J."/>
            <person name="Martin F."/>
        </authorList>
    </citation>
    <scope>NUCLEOTIDE SEQUENCE</scope>
    <source>
        <strain evidence="1">FP105234-sp</strain>
    </source>
</reference>
<reference evidence="1" key="2">
    <citation type="journal article" date="2022" name="New Phytol.">
        <title>Evolutionary transition to the ectomycorrhizal habit in the genomes of a hyperdiverse lineage of mushroom-forming fungi.</title>
        <authorList>
            <person name="Looney B."/>
            <person name="Miyauchi S."/>
            <person name="Morin E."/>
            <person name="Drula E."/>
            <person name="Courty P.E."/>
            <person name="Kohler A."/>
            <person name="Kuo A."/>
            <person name="LaButti K."/>
            <person name="Pangilinan J."/>
            <person name="Lipzen A."/>
            <person name="Riley R."/>
            <person name="Andreopoulos W."/>
            <person name="He G."/>
            <person name="Johnson J."/>
            <person name="Nolan M."/>
            <person name="Tritt A."/>
            <person name="Barry K.W."/>
            <person name="Grigoriev I.V."/>
            <person name="Nagy L.G."/>
            <person name="Hibbett D."/>
            <person name="Henrissat B."/>
            <person name="Matheny P.B."/>
            <person name="Labbe J."/>
            <person name="Martin F.M."/>
        </authorList>
    </citation>
    <scope>NUCLEOTIDE SEQUENCE</scope>
    <source>
        <strain evidence="1">FP105234-sp</strain>
    </source>
</reference>
<gene>
    <name evidence="1" type="ORF">FA95DRAFT_1213264</name>
</gene>
<accession>A0ACB8RUG1</accession>
<keyword evidence="2" id="KW-1185">Reference proteome</keyword>